<dbReference type="EMBL" id="CADEAL010001891">
    <property type="protein sequence ID" value="CAB1436432.1"/>
    <property type="molecule type" value="Genomic_DNA"/>
</dbReference>
<feature type="region of interest" description="Disordered" evidence="1">
    <location>
        <begin position="9"/>
        <end position="37"/>
    </location>
</feature>
<name>A0A9N7YSI0_PLEPL</name>
<evidence type="ECO:0000256" key="1">
    <source>
        <dbReference type="SAM" id="MobiDB-lite"/>
    </source>
</evidence>
<gene>
    <name evidence="2" type="ORF">PLEPLA_LOCUS24465</name>
</gene>
<evidence type="ECO:0000313" key="2">
    <source>
        <dbReference type="EMBL" id="CAB1436432.1"/>
    </source>
</evidence>
<keyword evidence="3" id="KW-1185">Reference proteome</keyword>
<dbReference type="AlphaFoldDB" id="A0A9N7YSI0"/>
<accession>A0A9N7YSI0</accession>
<proteinExistence type="predicted"/>
<reference evidence="2" key="1">
    <citation type="submission" date="2020-03" db="EMBL/GenBank/DDBJ databases">
        <authorList>
            <person name="Weist P."/>
        </authorList>
    </citation>
    <scope>NUCLEOTIDE SEQUENCE</scope>
</reference>
<protein>
    <submittedName>
        <fullName evidence="2">Uncharacterized protein</fullName>
    </submittedName>
</protein>
<sequence>VGRSSLWIHPFQRSETHKEPKSYTASAGDIEDTIPGQIRAAPPIKIEGWDLGGGGKAMPDLGLRWCSGNTPQWKEENNAQVVMVKGSPLAVKLVEKRLSNLEVLSDNALSPHPENDEQEESFVSITSARILGGL</sequence>
<feature type="non-terminal residue" evidence="2">
    <location>
        <position position="1"/>
    </location>
</feature>
<comment type="caution">
    <text evidence="2">The sequence shown here is derived from an EMBL/GenBank/DDBJ whole genome shotgun (WGS) entry which is preliminary data.</text>
</comment>
<dbReference type="Proteomes" id="UP001153269">
    <property type="component" value="Unassembled WGS sequence"/>
</dbReference>
<evidence type="ECO:0000313" key="3">
    <source>
        <dbReference type="Proteomes" id="UP001153269"/>
    </source>
</evidence>
<organism evidence="2 3">
    <name type="scientific">Pleuronectes platessa</name>
    <name type="common">European plaice</name>
    <dbReference type="NCBI Taxonomy" id="8262"/>
    <lineage>
        <taxon>Eukaryota</taxon>
        <taxon>Metazoa</taxon>
        <taxon>Chordata</taxon>
        <taxon>Craniata</taxon>
        <taxon>Vertebrata</taxon>
        <taxon>Euteleostomi</taxon>
        <taxon>Actinopterygii</taxon>
        <taxon>Neopterygii</taxon>
        <taxon>Teleostei</taxon>
        <taxon>Neoteleostei</taxon>
        <taxon>Acanthomorphata</taxon>
        <taxon>Carangaria</taxon>
        <taxon>Pleuronectiformes</taxon>
        <taxon>Pleuronectoidei</taxon>
        <taxon>Pleuronectidae</taxon>
        <taxon>Pleuronectes</taxon>
    </lineage>
</organism>
<feature type="compositionally biased region" description="Basic and acidic residues" evidence="1">
    <location>
        <begin position="12"/>
        <end position="21"/>
    </location>
</feature>